<dbReference type="EMBL" id="VGIR01000024">
    <property type="protein sequence ID" value="MBM3331276.1"/>
    <property type="molecule type" value="Genomic_DNA"/>
</dbReference>
<dbReference type="InterPro" id="IPR019734">
    <property type="entry name" value="TPR_rpt"/>
</dbReference>
<dbReference type="PANTHER" id="PTHR10098:SF108">
    <property type="entry name" value="TETRATRICOPEPTIDE REPEAT PROTEIN 28"/>
    <property type="match status" value="1"/>
</dbReference>
<keyword evidence="2" id="KW-0472">Membrane</keyword>
<protein>
    <submittedName>
        <fullName evidence="3">Tetratricopeptide repeat protein</fullName>
    </submittedName>
</protein>
<dbReference type="SUPFAM" id="SSF48452">
    <property type="entry name" value="TPR-like"/>
    <property type="match status" value="2"/>
</dbReference>
<evidence type="ECO:0000256" key="2">
    <source>
        <dbReference type="SAM" id="Phobius"/>
    </source>
</evidence>
<keyword evidence="2" id="KW-1133">Transmembrane helix</keyword>
<gene>
    <name evidence="3" type="ORF">FJY68_05400</name>
</gene>
<name>A0A937XFT9_UNCW3</name>
<sequence length="407" mass="43975">MVKFSGHEFGTASFWIVVLAGVSLIAGIVMLLAYYLGPIRRRARMAAASRDVIRRDVDRMTQYLDGLSSSADAVRQPFELGLAAIEDNAWDKAVGCFQQAMPEAKGAQLVALFNLTGVCRYAQGMLDAALSSFEQASRLAEQFGAEDGKAPAFGNIGVVRHDRGELDVALQYKEKALAQAHQLGDQWAEAIYLANIGNIWRDKGELDRALEYHQQALELSRALGDKWGVASDLAGIAGIYRDQGSLDEALRLNKEALAIARKLGHRLGVVTSLGGMASIYRLKGRDAEALKYGEESLGLARRIGYQLGVAADLGNIGLILVAQGKCSEAAPKLAEALALMLASGVADGPRQVVTGLVRCEDNLGRRTVEDLLKQAGLDGRTASDLLDRVDQIRRKKPRPKSKSTSRV</sequence>
<evidence type="ECO:0000256" key="1">
    <source>
        <dbReference type="PROSITE-ProRule" id="PRU00339"/>
    </source>
</evidence>
<evidence type="ECO:0000313" key="3">
    <source>
        <dbReference type="EMBL" id="MBM3331276.1"/>
    </source>
</evidence>
<dbReference type="PROSITE" id="PS50005">
    <property type="entry name" value="TPR"/>
    <property type="match status" value="1"/>
</dbReference>
<proteinExistence type="predicted"/>
<keyword evidence="2" id="KW-0812">Transmembrane</keyword>
<dbReference type="InterPro" id="IPR011990">
    <property type="entry name" value="TPR-like_helical_dom_sf"/>
</dbReference>
<feature type="repeat" description="TPR" evidence="1">
    <location>
        <begin position="190"/>
        <end position="223"/>
    </location>
</feature>
<dbReference type="Proteomes" id="UP000779900">
    <property type="component" value="Unassembled WGS sequence"/>
</dbReference>
<feature type="transmembrane region" description="Helical" evidence="2">
    <location>
        <begin position="12"/>
        <end position="36"/>
    </location>
</feature>
<dbReference type="Gene3D" id="1.25.40.10">
    <property type="entry name" value="Tetratricopeptide repeat domain"/>
    <property type="match status" value="1"/>
</dbReference>
<dbReference type="Pfam" id="PF13424">
    <property type="entry name" value="TPR_12"/>
    <property type="match status" value="2"/>
</dbReference>
<comment type="caution">
    <text evidence="3">The sequence shown here is derived from an EMBL/GenBank/DDBJ whole genome shotgun (WGS) entry which is preliminary data.</text>
</comment>
<keyword evidence="1" id="KW-0802">TPR repeat</keyword>
<dbReference type="PANTHER" id="PTHR10098">
    <property type="entry name" value="RAPSYN-RELATED"/>
    <property type="match status" value="1"/>
</dbReference>
<reference evidence="3" key="1">
    <citation type="submission" date="2019-03" db="EMBL/GenBank/DDBJ databases">
        <title>Lake Tanganyika Metagenome-Assembled Genomes (MAGs).</title>
        <authorList>
            <person name="Tran P."/>
        </authorList>
    </citation>
    <scope>NUCLEOTIDE SEQUENCE</scope>
    <source>
        <strain evidence="3">K_DeepCast_150m_m2_040</strain>
    </source>
</reference>
<dbReference type="SMART" id="SM00028">
    <property type="entry name" value="TPR"/>
    <property type="match status" value="6"/>
</dbReference>
<evidence type="ECO:0000313" key="4">
    <source>
        <dbReference type="Proteomes" id="UP000779900"/>
    </source>
</evidence>
<organism evidence="3 4">
    <name type="scientific">candidate division WOR-3 bacterium</name>
    <dbReference type="NCBI Taxonomy" id="2052148"/>
    <lineage>
        <taxon>Bacteria</taxon>
        <taxon>Bacteria division WOR-3</taxon>
    </lineage>
</organism>
<accession>A0A937XFT9</accession>
<dbReference type="AlphaFoldDB" id="A0A937XFT9"/>